<reference evidence="2" key="1">
    <citation type="submission" date="2018-05" db="EMBL/GenBank/DDBJ databases">
        <authorList>
            <person name="Lanie J.A."/>
            <person name="Ng W.-L."/>
            <person name="Kazmierczak K.M."/>
            <person name="Andrzejewski T.M."/>
            <person name="Davidsen T.M."/>
            <person name="Wayne K.J."/>
            <person name="Tettelin H."/>
            <person name="Glass J.I."/>
            <person name="Rusch D."/>
            <person name="Podicherti R."/>
            <person name="Tsui H.-C.T."/>
            <person name="Winkler M.E."/>
        </authorList>
    </citation>
    <scope>NUCLEOTIDE SEQUENCE</scope>
</reference>
<evidence type="ECO:0000256" key="1">
    <source>
        <dbReference type="SAM" id="Phobius"/>
    </source>
</evidence>
<proteinExistence type="predicted"/>
<evidence type="ECO:0000313" key="2">
    <source>
        <dbReference type="EMBL" id="SUZ98159.1"/>
    </source>
</evidence>
<keyword evidence="1" id="KW-1133">Transmembrane helix</keyword>
<feature type="non-terminal residue" evidence="2">
    <location>
        <position position="1"/>
    </location>
</feature>
<name>A0A381S3Z2_9ZZZZ</name>
<accession>A0A381S3Z2</accession>
<protein>
    <submittedName>
        <fullName evidence="2">Uncharacterized protein</fullName>
    </submittedName>
</protein>
<dbReference type="EMBL" id="UINC01002578">
    <property type="protein sequence ID" value="SUZ98159.1"/>
    <property type="molecule type" value="Genomic_DNA"/>
</dbReference>
<feature type="transmembrane region" description="Helical" evidence="1">
    <location>
        <begin position="16"/>
        <end position="41"/>
    </location>
</feature>
<keyword evidence="1" id="KW-0812">Transmembrane</keyword>
<sequence>VAVAEVAVAEVAVAEMAVAVALVVGVLVVGAAAVMMVVVMVTAGEEMVVPAVAVEEEVVTGEAAEVGELRPRSTSRTAPWSTSAICKAMHGGLEASLLTPWQPSHTASGTPRTLTNGTVVLASMAFKKS</sequence>
<dbReference type="AlphaFoldDB" id="A0A381S3Z2"/>
<gene>
    <name evidence="2" type="ORF">METZ01_LOCUS51013</name>
</gene>
<organism evidence="2">
    <name type="scientific">marine metagenome</name>
    <dbReference type="NCBI Taxonomy" id="408172"/>
    <lineage>
        <taxon>unclassified sequences</taxon>
        <taxon>metagenomes</taxon>
        <taxon>ecological metagenomes</taxon>
    </lineage>
</organism>
<keyword evidence="1" id="KW-0472">Membrane</keyword>